<dbReference type="Proteomes" id="UP001479520">
    <property type="component" value="Chromosome"/>
</dbReference>
<name>A0ABZ2XEX3_9RHOO</name>
<dbReference type="EMBL" id="CP151406">
    <property type="protein sequence ID" value="WZJ21173.1"/>
    <property type="molecule type" value="Genomic_DNA"/>
</dbReference>
<accession>A0ABZ2XEX3</accession>
<protein>
    <recommendedName>
        <fullName evidence="3">Flagellar protein FliT</fullName>
    </recommendedName>
</protein>
<organism evidence="1 2">
    <name type="scientific">Azonexus hydrophilus</name>
    <dbReference type="NCBI Taxonomy" id="418702"/>
    <lineage>
        <taxon>Bacteria</taxon>
        <taxon>Pseudomonadati</taxon>
        <taxon>Pseudomonadota</taxon>
        <taxon>Betaproteobacteria</taxon>
        <taxon>Rhodocyclales</taxon>
        <taxon>Azonexaceae</taxon>
        <taxon>Azonexus</taxon>
    </lineage>
</organism>
<proteinExistence type="predicted"/>
<evidence type="ECO:0008006" key="3">
    <source>
        <dbReference type="Google" id="ProtNLM"/>
    </source>
</evidence>
<sequence>MTNIGETAVPTPTDALSSLDKQLDTLMSMLNNGEWERLPDLEPALLGALTAANRPLPSGSVTRQQLESLQVKLTQAIEACITRKEQIAPLVNALSKPKIQP</sequence>
<keyword evidence="2" id="KW-1185">Reference proteome</keyword>
<evidence type="ECO:0000313" key="1">
    <source>
        <dbReference type="EMBL" id="WZJ21173.1"/>
    </source>
</evidence>
<dbReference type="RefSeq" id="WP_341743533.1">
    <property type="nucleotide sequence ID" value="NZ_CP151406.1"/>
</dbReference>
<evidence type="ECO:0000313" key="2">
    <source>
        <dbReference type="Proteomes" id="UP001479520"/>
    </source>
</evidence>
<reference evidence="1 2" key="1">
    <citation type="submission" date="2024-04" db="EMBL/GenBank/DDBJ databases">
        <title>Dissimilatory iodate-reducing microorganisms contribute to the enrichment of iodine in groundwater.</title>
        <authorList>
            <person name="Jiang Z."/>
        </authorList>
    </citation>
    <scope>NUCLEOTIDE SEQUENCE [LARGE SCALE GENOMIC DNA]</scope>
    <source>
        <strain evidence="1 2">NCP973</strain>
    </source>
</reference>
<gene>
    <name evidence="1" type="ORF">AADV58_14645</name>
</gene>